<dbReference type="PANTHER" id="PTHR34203:SF15">
    <property type="entry name" value="SLL1173 PROTEIN"/>
    <property type="match status" value="1"/>
</dbReference>
<dbReference type="HOGENOM" id="CLU_401039_0_0_9"/>
<dbReference type="Gene3D" id="3.40.50.150">
    <property type="entry name" value="Vaccinia Virus protein VP39"/>
    <property type="match status" value="1"/>
</dbReference>
<dbReference type="GO" id="GO:0032259">
    <property type="term" value="P:methylation"/>
    <property type="evidence" value="ECO:0007669"/>
    <property type="project" value="UniProtKB-KW"/>
</dbReference>
<dbReference type="GeneID" id="93147555"/>
<gene>
    <name evidence="2" type="ORF">CLOSTHATH_03454</name>
</gene>
<dbReference type="InterPro" id="IPR006342">
    <property type="entry name" value="FkbM_mtfrase"/>
</dbReference>
<keyword evidence="2" id="KW-0808">Transferase</keyword>
<evidence type="ECO:0000313" key="3">
    <source>
        <dbReference type="Proteomes" id="UP000004968"/>
    </source>
</evidence>
<dbReference type="GO" id="GO:0008168">
    <property type="term" value="F:methyltransferase activity"/>
    <property type="evidence" value="ECO:0007669"/>
    <property type="project" value="UniProtKB-KW"/>
</dbReference>
<dbReference type="AlphaFoldDB" id="D3AIL4"/>
<dbReference type="Pfam" id="PF05050">
    <property type="entry name" value="Methyltransf_21"/>
    <property type="match status" value="1"/>
</dbReference>
<evidence type="ECO:0000313" key="2">
    <source>
        <dbReference type="EMBL" id="EFC98340.1"/>
    </source>
</evidence>
<keyword evidence="2" id="KW-0489">Methyltransferase</keyword>
<proteinExistence type="predicted"/>
<sequence length="686" mass="80533">MLDNWKRKYYGLCEKVANRHEIQELLSFLFMDIPNEELISFYLSQKFTLTQVFIDVWKKRTGFIENGIKPADPKDIINLYSSLLSRKPSKEELNFYKTESCSVYYIFNTILSSDEYKEATSKTYNPSIIEKLSLLLSGEKKQNLCCQSSELTCSDMKLYIGHLLEEHINEIDIKISDYQDIKNIYYDLLGRFPTNEELGYFFEKSTINYVLNHIYNSEEYMEKCKIYNVETVIPKLILLLQGSDSISEEIKSALAHNYTIGHVTEKLICTDFVRNRIDNVRKIEKKDIINGFVGILGRFPTESEVDYYLHQGYELGSFLQTLLYSDEGIQNIEKKNDDLNVHYGITQFNCFQTNFDIVFDNSMSDVISMGIKEKKFLWDDEYNYIKLLPDTGFVLDIGANVGAISMIFGAKGWSGFCIEASKKNTECLKRSIYLNRYNFGVGCFAVSDATKKIAFMENGPWGVINNTLIQDDTNNFLQTFKSGSVLKEIQAYCLDDWEKTELRYIKKIDFIKMDIEGSEYSALQGMGEFLKVFQYPSFYSEVNGYNLFTYNKTPRQLFDKFREYGYMPYKLIEDQLKEFDYNNFQTELYDNYLFIHKTNHYFDKMINGRIVFDTLKVKLEILNILNNGWSQHIKYLLFALKDYPQFYNDIDIKEKLMLYSNLQDDKVINYALDWLNKTNEVNSDER</sequence>
<dbReference type="Proteomes" id="UP000004968">
    <property type="component" value="Unassembled WGS sequence"/>
</dbReference>
<accession>D3AIL4</accession>
<dbReference type="RefSeq" id="WP_006773925.1">
    <property type="nucleotide sequence ID" value="NZ_GG667667.1"/>
</dbReference>
<feature type="domain" description="Methyltransferase FkbM" evidence="1">
    <location>
        <begin position="396"/>
        <end position="566"/>
    </location>
</feature>
<dbReference type="InterPro" id="IPR029063">
    <property type="entry name" value="SAM-dependent_MTases_sf"/>
</dbReference>
<dbReference type="InterPro" id="IPR052514">
    <property type="entry name" value="SAM-dependent_MTase"/>
</dbReference>
<dbReference type="SUPFAM" id="SSF53335">
    <property type="entry name" value="S-adenosyl-L-methionine-dependent methyltransferases"/>
    <property type="match status" value="1"/>
</dbReference>
<dbReference type="EMBL" id="ACIO01000281">
    <property type="protein sequence ID" value="EFC98340.1"/>
    <property type="molecule type" value="Genomic_DNA"/>
</dbReference>
<protein>
    <submittedName>
        <fullName evidence="2">Methyltransferase, FkbM family</fullName>
    </submittedName>
</protein>
<reference evidence="2 3" key="1">
    <citation type="submission" date="2010-01" db="EMBL/GenBank/DDBJ databases">
        <authorList>
            <person name="Weinstock G."/>
            <person name="Sodergren E."/>
            <person name="Clifton S."/>
            <person name="Fulton L."/>
            <person name="Fulton B."/>
            <person name="Courtney L."/>
            <person name="Fronick C."/>
            <person name="Harrison M."/>
            <person name="Strong C."/>
            <person name="Farmer C."/>
            <person name="Delahaunty K."/>
            <person name="Markovic C."/>
            <person name="Hall O."/>
            <person name="Minx P."/>
            <person name="Tomlinson C."/>
            <person name="Mitreva M."/>
            <person name="Nelson J."/>
            <person name="Hou S."/>
            <person name="Wollam A."/>
            <person name="Pepin K.H."/>
            <person name="Johnson M."/>
            <person name="Bhonagiri V."/>
            <person name="Nash W.E."/>
            <person name="Warren W."/>
            <person name="Chinwalla A."/>
            <person name="Mardis E.R."/>
            <person name="Wilson R.K."/>
        </authorList>
    </citation>
    <scope>NUCLEOTIDE SEQUENCE [LARGE SCALE GENOMIC DNA]</scope>
    <source>
        <strain evidence="2 3">DSM 13479</strain>
    </source>
</reference>
<comment type="caution">
    <text evidence="2">The sequence shown here is derived from an EMBL/GenBank/DDBJ whole genome shotgun (WGS) entry which is preliminary data.</text>
</comment>
<organism evidence="2 3">
    <name type="scientific">Hungatella hathewayi DSM 13479</name>
    <dbReference type="NCBI Taxonomy" id="566550"/>
    <lineage>
        <taxon>Bacteria</taxon>
        <taxon>Bacillati</taxon>
        <taxon>Bacillota</taxon>
        <taxon>Clostridia</taxon>
        <taxon>Lachnospirales</taxon>
        <taxon>Lachnospiraceae</taxon>
        <taxon>Hungatella</taxon>
    </lineage>
</organism>
<name>D3AIL4_9FIRM</name>
<evidence type="ECO:0000259" key="1">
    <source>
        <dbReference type="Pfam" id="PF05050"/>
    </source>
</evidence>
<dbReference type="PANTHER" id="PTHR34203">
    <property type="entry name" value="METHYLTRANSFERASE, FKBM FAMILY PROTEIN"/>
    <property type="match status" value="1"/>
</dbReference>
<dbReference type="NCBIfam" id="TIGR01444">
    <property type="entry name" value="fkbM_fam"/>
    <property type="match status" value="1"/>
</dbReference>